<accession>A0A167GCR3</accession>
<dbReference type="EMBL" id="CP015249">
    <property type="protein sequence ID" value="ANB16414.1"/>
    <property type="molecule type" value="Genomic_DNA"/>
</dbReference>
<proteinExistence type="predicted"/>
<protein>
    <submittedName>
        <fullName evidence="2">Uncharacterized protein</fullName>
    </submittedName>
</protein>
<evidence type="ECO:0000313" key="3">
    <source>
        <dbReference type="Proteomes" id="UP000076830"/>
    </source>
</evidence>
<reference evidence="2 3" key="1">
    <citation type="submission" date="2016-04" db="EMBL/GenBank/DDBJ databases">
        <title>Complete genome sequence of Dokdonella koreensis DS-123T.</title>
        <authorList>
            <person name="Kim J.F."/>
            <person name="Lee H."/>
            <person name="Kwak M.-J."/>
        </authorList>
    </citation>
    <scope>NUCLEOTIDE SEQUENCE [LARGE SCALE GENOMIC DNA]</scope>
    <source>
        <strain evidence="2 3">DS-123</strain>
    </source>
</reference>
<gene>
    <name evidence="2" type="ORF">I596_377</name>
</gene>
<keyword evidence="3" id="KW-1185">Reference proteome</keyword>
<sequence length="62" mass="6878">MHRGTRSTATPSSATRHGDRSRPRSTRTRIRHPRRPATVSFRIGSRSGHGVRADARCIGGDR</sequence>
<organism evidence="2 3">
    <name type="scientific">Dokdonella koreensis DS-123</name>
    <dbReference type="NCBI Taxonomy" id="1300342"/>
    <lineage>
        <taxon>Bacteria</taxon>
        <taxon>Pseudomonadati</taxon>
        <taxon>Pseudomonadota</taxon>
        <taxon>Gammaproteobacteria</taxon>
        <taxon>Lysobacterales</taxon>
        <taxon>Rhodanobacteraceae</taxon>
        <taxon>Dokdonella</taxon>
    </lineage>
</organism>
<feature type="region of interest" description="Disordered" evidence="1">
    <location>
        <begin position="1"/>
        <end position="35"/>
    </location>
</feature>
<feature type="compositionally biased region" description="Low complexity" evidence="1">
    <location>
        <begin position="1"/>
        <end position="15"/>
    </location>
</feature>
<feature type="compositionally biased region" description="Basic residues" evidence="1">
    <location>
        <begin position="23"/>
        <end position="35"/>
    </location>
</feature>
<evidence type="ECO:0000313" key="2">
    <source>
        <dbReference type="EMBL" id="ANB16414.1"/>
    </source>
</evidence>
<evidence type="ECO:0000256" key="1">
    <source>
        <dbReference type="SAM" id="MobiDB-lite"/>
    </source>
</evidence>
<name>A0A167GCR3_9GAMM</name>
<dbReference type="Proteomes" id="UP000076830">
    <property type="component" value="Chromosome"/>
</dbReference>
<dbReference type="KEGG" id="dko:I596_377"/>
<dbReference type="AlphaFoldDB" id="A0A167GCR3"/>